<proteinExistence type="predicted"/>
<dbReference type="EMBL" id="CADCXU010024217">
    <property type="protein sequence ID" value="CAB0011510.1"/>
    <property type="molecule type" value="Genomic_DNA"/>
</dbReference>
<sequence>MRRPILCAAARLIGPEKSFRLSGSPHFRRRASLSRIMPAIREIARNNGSHA</sequence>
<protein>
    <submittedName>
        <fullName evidence="1">Uncharacterized protein</fullName>
    </submittedName>
</protein>
<dbReference type="AlphaFoldDB" id="A0A6H5H5N5"/>
<accession>A0A6H5H5N5</accession>
<keyword evidence="2" id="KW-1185">Reference proteome</keyword>
<organism evidence="1 2">
    <name type="scientific">Nesidiocoris tenuis</name>
    <dbReference type="NCBI Taxonomy" id="355587"/>
    <lineage>
        <taxon>Eukaryota</taxon>
        <taxon>Metazoa</taxon>
        <taxon>Ecdysozoa</taxon>
        <taxon>Arthropoda</taxon>
        <taxon>Hexapoda</taxon>
        <taxon>Insecta</taxon>
        <taxon>Pterygota</taxon>
        <taxon>Neoptera</taxon>
        <taxon>Paraneoptera</taxon>
        <taxon>Hemiptera</taxon>
        <taxon>Heteroptera</taxon>
        <taxon>Panheteroptera</taxon>
        <taxon>Cimicomorpha</taxon>
        <taxon>Miridae</taxon>
        <taxon>Dicyphina</taxon>
        <taxon>Nesidiocoris</taxon>
    </lineage>
</organism>
<reference evidence="1 2" key="1">
    <citation type="submission" date="2020-02" db="EMBL/GenBank/DDBJ databases">
        <authorList>
            <person name="Ferguson B K."/>
        </authorList>
    </citation>
    <scope>NUCLEOTIDE SEQUENCE [LARGE SCALE GENOMIC DNA]</scope>
</reference>
<name>A0A6H5H5N5_9HEMI</name>
<evidence type="ECO:0000313" key="2">
    <source>
        <dbReference type="Proteomes" id="UP000479000"/>
    </source>
</evidence>
<dbReference type="Proteomes" id="UP000479000">
    <property type="component" value="Unassembled WGS sequence"/>
</dbReference>
<gene>
    <name evidence="1" type="ORF">NTEN_LOCUS16440</name>
</gene>
<feature type="non-terminal residue" evidence="1">
    <location>
        <position position="51"/>
    </location>
</feature>
<evidence type="ECO:0000313" key="1">
    <source>
        <dbReference type="EMBL" id="CAB0011510.1"/>
    </source>
</evidence>